<dbReference type="STRING" id="1664694.A0A0N1HCP8"/>
<evidence type="ECO:0000256" key="3">
    <source>
        <dbReference type="ARBA" id="ARBA00022692"/>
    </source>
</evidence>
<evidence type="ECO:0000256" key="6">
    <source>
        <dbReference type="PROSITE-ProRule" id="PRU00205"/>
    </source>
</evidence>
<dbReference type="SMART" id="SM00724">
    <property type="entry name" value="TLC"/>
    <property type="match status" value="1"/>
</dbReference>
<proteinExistence type="inferred from homology"/>
<feature type="transmembrane region" description="Helical" evidence="8">
    <location>
        <begin position="374"/>
        <end position="392"/>
    </location>
</feature>
<evidence type="ECO:0000259" key="9">
    <source>
        <dbReference type="PROSITE" id="PS50922"/>
    </source>
</evidence>
<dbReference type="VEuPathDB" id="FungiDB:AB675_9071"/>
<keyword evidence="5 6" id="KW-0472">Membrane</keyword>
<feature type="compositionally biased region" description="Basic and acidic residues" evidence="7">
    <location>
        <begin position="490"/>
        <end position="506"/>
    </location>
</feature>
<dbReference type="EMBL" id="LFJN01000009">
    <property type="protein sequence ID" value="KPI41675.1"/>
    <property type="molecule type" value="Genomic_DNA"/>
</dbReference>
<feature type="domain" description="TLC" evidence="9">
    <location>
        <begin position="157"/>
        <end position="403"/>
    </location>
</feature>
<evidence type="ECO:0000313" key="10">
    <source>
        <dbReference type="EMBL" id="KPI41675.1"/>
    </source>
</evidence>
<evidence type="ECO:0000256" key="2">
    <source>
        <dbReference type="ARBA" id="ARBA00009808"/>
    </source>
</evidence>
<evidence type="ECO:0000256" key="5">
    <source>
        <dbReference type="ARBA" id="ARBA00023136"/>
    </source>
</evidence>
<dbReference type="RefSeq" id="XP_018001638.1">
    <property type="nucleotide sequence ID" value="XM_018149576.1"/>
</dbReference>
<dbReference type="InterPro" id="IPR006634">
    <property type="entry name" value="TLC-dom"/>
</dbReference>
<comment type="caution">
    <text evidence="10">The sequence shown here is derived from an EMBL/GenBank/DDBJ whole genome shotgun (WGS) entry which is preliminary data.</text>
</comment>
<keyword evidence="4 8" id="KW-1133">Transmembrane helix</keyword>
<dbReference type="PROSITE" id="PS50922">
    <property type="entry name" value="TLC"/>
    <property type="match status" value="1"/>
</dbReference>
<evidence type="ECO:0000256" key="7">
    <source>
        <dbReference type="SAM" id="MobiDB-lite"/>
    </source>
</evidence>
<feature type="compositionally biased region" description="Polar residues" evidence="7">
    <location>
        <begin position="456"/>
        <end position="468"/>
    </location>
</feature>
<dbReference type="GO" id="GO:0046513">
    <property type="term" value="P:ceramide biosynthetic process"/>
    <property type="evidence" value="ECO:0007669"/>
    <property type="project" value="InterPro"/>
</dbReference>
<gene>
    <name evidence="10" type="ORF">AB675_9071</name>
</gene>
<dbReference type="InterPro" id="IPR016439">
    <property type="entry name" value="Lag1/Lac1-like"/>
</dbReference>
<keyword evidence="10" id="KW-0808">Transferase</keyword>
<evidence type="ECO:0000313" key="11">
    <source>
        <dbReference type="Proteomes" id="UP000038010"/>
    </source>
</evidence>
<dbReference type="OrthoDB" id="537032at2759"/>
<feature type="region of interest" description="Disordered" evidence="7">
    <location>
        <begin position="406"/>
        <end position="506"/>
    </location>
</feature>
<evidence type="ECO:0000256" key="4">
    <source>
        <dbReference type="ARBA" id="ARBA00022989"/>
    </source>
</evidence>
<keyword evidence="11" id="KW-1185">Reference proteome</keyword>
<evidence type="ECO:0000256" key="1">
    <source>
        <dbReference type="ARBA" id="ARBA00004141"/>
    </source>
</evidence>
<reference evidence="10 11" key="1">
    <citation type="submission" date="2015-06" db="EMBL/GenBank/DDBJ databases">
        <title>Draft genome of the ant-associated black yeast Phialophora attae CBS 131958.</title>
        <authorList>
            <person name="Moreno L.F."/>
            <person name="Stielow B.J."/>
            <person name="de Hoog S."/>
            <person name="Vicente V.A."/>
            <person name="Weiss V.A."/>
            <person name="de Vries M."/>
            <person name="Cruz L.M."/>
            <person name="Souza E.M."/>
        </authorList>
    </citation>
    <scope>NUCLEOTIDE SEQUENCE [LARGE SCALE GENOMIC DNA]</scope>
    <source>
        <strain evidence="10 11">CBS 131958</strain>
    </source>
</reference>
<dbReference type="GO" id="GO:0050291">
    <property type="term" value="F:sphingosine N-acyltransferase activity"/>
    <property type="evidence" value="ECO:0007669"/>
    <property type="project" value="InterPro"/>
</dbReference>
<name>A0A0N1HCP8_9EURO</name>
<dbReference type="GO" id="GO:0016020">
    <property type="term" value="C:membrane"/>
    <property type="evidence" value="ECO:0007669"/>
    <property type="project" value="UniProtKB-SubCell"/>
</dbReference>
<keyword evidence="10" id="KW-0012">Acyltransferase</keyword>
<dbReference type="AlphaFoldDB" id="A0A0N1HCP8"/>
<comment type="subcellular location">
    <subcellularLocation>
        <location evidence="1">Membrane</location>
        <topology evidence="1">Multi-pass membrane protein</topology>
    </subcellularLocation>
</comment>
<dbReference type="Proteomes" id="UP000038010">
    <property type="component" value="Unassembled WGS sequence"/>
</dbReference>
<keyword evidence="3 6" id="KW-0812">Transmembrane</keyword>
<comment type="similarity">
    <text evidence="2">Belongs to the sphingosine N-acyltransferase family.</text>
</comment>
<organism evidence="10 11">
    <name type="scientific">Cyphellophora attinorum</name>
    <dbReference type="NCBI Taxonomy" id="1664694"/>
    <lineage>
        <taxon>Eukaryota</taxon>
        <taxon>Fungi</taxon>
        <taxon>Dikarya</taxon>
        <taxon>Ascomycota</taxon>
        <taxon>Pezizomycotina</taxon>
        <taxon>Eurotiomycetes</taxon>
        <taxon>Chaetothyriomycetidae</taxon>
        <taxon>Chaetothyriales</taxon>
        <taxon>Cyphellophoraceae</taxon>
        <taxon>Cyphellophora</taxon>
    </lineage>
</organism>
<feature type="transmembrane region" description="Helical" evidence="8">
    <location>
        <begin position="171"/>
        <end position="190"/>
    </location>
</feature>
<dbReference type="PANTHER" id="PTHR12560">
    <property type="entry name" value="LONGEVITY ASSURANCE FACTOR 1 LAG1"/>
    <property type="match status" value="1"/>
</dbReference>
<dbReference type="Pfam" id="PF03798">
    <property type="entry name" value="TRAM_LAG1_CLN8"/>
    <property type="match status" value="1"/>
</dbReference>
<dbReference type="GeneID" id="28741456"/>
<dbReference type="PANTHER" id="PTHR12560:SF0">
    <property type="entry name" value="LD18904P"/>
    <property type="match status" value="1"/>
</dbReference>
<sequence length="506" mass="58319">MPSPAIPDHEKQQLLNGSKEHRPHDGPPQKIAFPRWRTRGKQKSTIAAICSWIVDHQISESIQNIPPSYTTHNDHTDTSSTGISLTLLSLLFTTHFTFPSAQHHTRKFFRISYYNPTTSLYALGWDDIWFVFYWIIVCTGARVITMDYLLTPLARHMGIHKKKAQIRFAEQAWMALCYGTLWCFGMRLLVRSDYWLDLRALWRDWPIREMDGLHKWYYLVEFAFWLQQIVVVNIEERRKDHWQMFTHHLVTCTLIFASYGYHQSRVGHLFLVIMDPSDVLLSGAKVLKYLGFQLLCDVAFGLFIAVWFVTRHIVYLMVCWSIYAHIPQEIRYGCYRGDITNLQGPMPVPNDWEHLVQPFKDPAGLVCWNDNLKWTFLGLLLMLHVLIELWFMQIVRVAYKVLSGQGAEDTRSDDEDDTEEEEEGDITTAQLEALPTEKQGLPTTTDGSFIEKDVLSTDQHFTGSGRTSSTRRKKDGGGGHSSSVNLLAGSDRKELLGRIGCDKPSE</sequence>
<feature type="compositionally biased region" description="Acidic residues" evidence="7">
    <location>
        <begin position="411"/>
        <end position="425"/>
    </location>
</feature>
<accession>A0A0N1HCP8</accession>
<feature type="transmembrane region" description="Helical" evidence="8">
    <location>
        <begin position="128"/>
        <end position="150"/>
    </location>
</feature>
<protein>
    <submittedName>
        <fullName evidence="10">Sphingosine N-acyltransferase lag1</fullName>
    </submittedName>
</protein>
<evidence type="ECO:0000256" key="8">
    <source>
        <dbReference type="SAM" id="Phobius"/>
    </source>
</evidence>